<gene>
    <name evidence="7" type="ORF">CWE10_15765</name>
</gene>
<evidence type="ECO:0000259" key="6">
    <source>
        <dbReference type="PROSITE" id="PS51379"/>
    </source>
</evidence>
<feature type="domain" description="4Fe-4S ferredoxin-type" evidence="6">
    <location>
        <begin position="137"/>
        <end position="170"/>
    </location>
</feature>
<keyword evidence="2" id="KW-0479">Metal-binding</keyword>
<dbReference type="Gene3D" id="3.30.70.20">
    <property type="match status" value="2"/>
</dbReference>
<reference evidence="7" key="1">
    <citation type="submission" date="2017-11" db="EMBL/GenBank/DDBJ databases">
        <title>Three new genomes from thermophilic consortium.</title>
        <authorList>
            <person name="Quaggio R."/>
            <person name="Amgarten D."/>
            <person name="Setubal J.C."/>
        </authorList>
    </citation>
    <scope>NUCLEOTIDE SEQUENCE</scope>
    <source>
        <strain evidence="7">ZCTH01-B2</strain>
    </source>
</reference>
<evidence type="ECO:0000313" key="8">
    <source>
        <dbReference type="Proteomes" id="UP000732377"/>
    </source>
</evidence>
<feature type="domain" description="4Fe-4S ferredoxin-type" evidence="6">
    <location>
        <begin position="84"/>
        <end position="113"/>
    </location>
</feature>
<keyword evidence="3" id="KW-0677">Repeat</keyword>
<dbReference type="CDD" id="cd10554">
    <property type="entry name" value="HycB_like"/>
    <property type="match status" value="1"/>
</dbReference>
<keyword evidence="5" id="KW-0411">Iron-sulfur</keyword>
<name>A0A953I688_SYMTR</name>
<evidence type="ECO:0000256" key="3">
    <source>
        <dbReference type="ARBA" id="ARBA00022737"/>
    </source>
</evidence>
<proteinExistence type="predicted"/>
<sequence>MCALNAFVVADPHKCIGCKVCEVSCFVVHSDVPVKTVGQVTTPIIPRLYLVHTAEVTMPVQCRHCEDAPCANACPVGAITQKDGIIDVDQQTCIGCKTCVLACPFGAMEMVPYYKNGEQVKQLRLTEETGEGPVLQDVFVASKCDRCIGVEGGPACVANCPREALQVVRPDELRRTRNLEAALAVLESVKNVVG</sequence>
<dbReference type="Pfam" id="PF13247">
    <property type="entry name" value="Fer4_11"/>
    <property type="match status" value="1"/>
</dbReference>
<dbReference type="InterPro" id="IPR017896">
    <property type="entry name" value="4Fe4S_Fe-S-bd"/>
</dbReference>
<keyword evidence="1" id="KW-0004">4Fe-4S</keyword>
<feature type="domain" description="4Fe-4S ferredoxin-type" evidence="6">
    <location>
        <begin position="6"/>
        <end position="25"/>
    </location>
</feature>
<evidence type="ECO:0000256" key="2">
    <source>
        <dbReference type="ARBA" id="ARBA00022723"/>
    </source>
</evidence>
<dbReference type="AlphaFoldDB" id="A0A953I688"/>
<dbReference type="PANTHER" id="PTHR42859:SF17">
    <property type="entry name" value="ELECTRON TRANSPORT PROTEIN HYDN-RELATED"/>
    <property type="match status" value="1"/>
</dbReference>
<organism evidence="7 8">
    <name type="scientific">Symbiobacterium thermophilum</name>
    <dbReference type="NCBI Taxonomy" id="2734"/>
    <lineage>
        <taxon>Bacteria</taxon>
        <taxon>Bacillati</taxon>
        <taxon>Bacillota</taxon>
        <taxon>Clostridia</taxon>
        <taxon>Eubacteriales</taxon>
        <taxon>Symbiobacteriaceae</taxon>
        <taxon>Symbiobacterium</taxon>
    </lineage>
</organism>
<evidence type="ECO:0000256" key="1">
    <source>
        <dbReference type="ARBA" id="ARBA00022485"/>
    </source>
</evidence>
<accession>A0A953I688</accession>
<protein>
    <submittedName>
        <fullName evidence="7">Oxidoreductase</fullName>
    </submittedName>
</protein>
<dbReference type="Proteomes" id="UP000732377">
    <property type="component" value="Unassembled WGS sequence"/>
</dbReference>
<dbReference type="PANTHER" id="PTHR42859">
    <property type="entry name" value="OXIDOREDUCTASE"/>
    <property type="match status" value="1"/>
</dbReference>
<dbReference type="InterPro" id="IPR050294">
    <property type="entry name" value="RnfB_subfamily"/>
</dbReference>
<dbReference type="GO" id="GO:0046872">
    <property type="term" value="F:metal ion binding"/>
    <property type="evidence" value="ECO:0007669"/>
    <property type="project" value="UniProtKB-KW"/>
</dbReference>
<evidence type="ECO:0000256" key="4">
    <source>
        <dbReference type="ARBA" id="ARBA00023004"/>
    </source>
</evidence>
<dbReference type="RefSeq" id="WP_273380923.1">
    <property type="nucleotide sequence ID" value="NZ_PIUK01000212.1"/>
</dbReference>
<evidence type="ECO:0000313" key="7">
    <source>
        <dbReference type="EMBL" id="MBY6277632.1"/>
    </source>
</evidence>
<dbReference type="InterPro" id="IPR017900">
    <property type="entry name" value="4Fe4S_Fe_S_CS"/>
</dbReference>
<comment type="caution">
    <text evidence="7">The sequence shown here is derived from an EMBL/GenBank/DDBJ whole genome shotgun (WGS) entry which is preliminary data.</text>
</comment>
<evidence type="ECO:0000256" key="5">
    <source>
        <dbReference type="ARBA" id="ARBA00023014"/>
    </source>
</evidence>
<dbReference type="EMBL" id="PIUK01000212">
    <property type="protein sequence ID" value="MBY6277632.1"/>
    <property type="molecule type" value="Genomic_DNA"/>
</dbReference>
<dbReference type="PROSITE" id="PS00198">
    <property type="entry name" value="4FE4S_FER_1"/>
    <property type="match status" value="1"/>
</dbReference>
<dbReference type="SUPFAM" id="SSF54862">
    <property type="entry name" value="4Fe-4S ferredoxins"/>
    <property type="match status" value="1"/>
</dbReference>
<dbReference type="GO" id="GO:0051539">
    <property type="term" value="F:4 iron, 4 sulfur cluster binding"/>
    <property type="evidence" value="ECO:0007669"/>
    <property type="project" value="UniProtKB-KW"/>
</dbReference>
<dbReference type="PROSITE" id="PS51379">
    <property type="entry name" value="4FE4S_FER_2"/>
    <property type="match status" value="3"/>
</dbReference>
<keyword evidence="4" id="KW-0408">Iron</keyword>